<dbReference type="RefSeq" id="WP_100332655.1">
    <property type="nucleotide sequence ID" value="NZ_VMHE01000042.1"/>
</dbReference>
<evidence type="ECO:0000313" key="1">
    <source>
        <dbReference type="EMBL" id="TSJ59989.1"/>
    </source>
</evidence>
<organism evidence="1 2">
    <name type="scientific">Allobacillus salarius</name>
    <dbReference type="NCBI Taxonomy" id="1955272"/>
    <lineage>
        <taxon>Bacteria</taxon>
        <taxon>Bacillati</taxon>
        <taxon>Bacillota</taxon>
        <taxon>Bacilli</taxon>
        <taxon>Bacillales</taxon>
        <taxon>Bacillaceae</taxon>
        <taxon>Allobacillus</taxon>
    </lineage>
</organism>
<dbReference type="EMBL" id="VMHE01000042">
    <property type="protein sequence ID" value="TSJ59989.1"/>
    <property type="molecule type" value="Genomic_DNA"/>
</dbReference>
<dbReference type="OrthoDB" id="2968335at2"/>
<protein>
    <submittedName>
        <fullName evidence="1">Uncharacterized protein</fullName>
    </submittedName>
</protein>
<accession>A0A556P6H1</accession>
<proteinExistence type="predicted"/>
<reference evidence="1 2" key="1">
    <citation type="submission" date="2019-07" db="EMBL/GenBank/DDBJ databases">
        <title>Allobacillus sp. nov. SKP isolated from shrimp paste of Euphausiacea.</title>
        <authorList>
            <person name="Kanchanasin P."/>
            <person name="Tanasupawat S."/>
            <person name="Shi W."/>
            <person name="Wu L."/>
            <person name="Ma J."/>
        </authorList>
    </citation>
    <scope>NUCLEOTIDE SEQUENCE [LARGE SCALE GENOMIC DNA]</scope>
    <source>
        <strain evidence="1 2">SKP4-8</strain>
    </source>
</reference>
<keyword evidence="2" id="KW-1185">Reference proteome</keyword>
<comment type="caution">
    <text evidence="1">The sequence shown here is derived from an EMBL/GenBank/DDBJ whole genome shotgun (WGS) entry which is preliminary data.</text>
</comment>
<sequence length="85" mass="10001">MRAFDRTGFFIHQTTKVRIRKFLDKGIEVYTYSKDGKLGFIPYCNLVTNIDNLYEGKSLYVHFLGYKKPHLFFTEEGTVLFPDLP</sequence>
<dbReference type="Proteomes" id="UP000316425">
    <property type="component" value="Unassembled WGS sequence"/>
</dbReference>
<gene>
    <name evidence="1" type="ORF">FPQ13_12615</name>
</gene>
<name>A0A556P6H1_9BACI</name>
<evidence type="ECO:0000313" key="2">
    <source>
        <dbReference type="Proteomes" id="UP000316425"/>
    </source>
</evidence>
<dbReference type="AlphaFoldDB" id="A0A556P6H1"/>